<dbReference type="RefSeq" id="XP_008872124.1">
    <property type="nucleotide sequence ID" value="XM_008873902.1"/>
</dbReference>
<reference evidence="2" key="1">
    <citation type="submission" date="2013-12" db="EMBL/GenBank/DDBJ databases">
        <title>The Genome Sequence of Aphanomyces invadans NJM9701.</title>
        <authorList>
            <consortium name="The Broad Institute Genomics Platform"/>
            <person name="Russ C."/>
            <person name="Tyler B."/>
            <person name="van West P."/>
            <person name="Dieguez-Uribeondo J."/>
            <person name="Young S.K."/>
            <person name="Zeng Q."/>
            <person name="Gargeya S."/>
            <person name="Fitzgerald M."/>
            <person name="Abouelleil A."/>
            <person name="Alvarado L."/>
            <person name="Chapman S.B."/>
            <person name="Gainer-Dewar J."/>
            <person name="Goldberg J."/>
            <person name="Griggs A."/>
            <person name="Gujja S."/>
            <person name="Hansen M."/>
            <person name="Howarth C."/>
            <person name="Imamovic A."/>
            <person name="Ireland A."/>
            <person name="Larimer J."/>
            <person name="McCowan C."/>
            <person name="Murphy C."/>
            <person name="Pearson M."/>
            <person name="Poon T.W."/>
            <person name="Priest M."/>
            <person name="Roberts A."/>
            <person name="Saif S."/>
            <person name="Shea T."/>
            <person name="Sykes S."/>
            <person name="Wortman J."/>
            <person name="Nusbaum C."/>
            <person name="Birren B."/>
        </authorList>
    </citation>
    <scope>NUCLEOTIDE SEQUENCE [LARGE SCALE GENOMIC DNA]</scope>
    <source>
        <strain evidence="2">NJM9701</strain>
    </source>
</reference>
<sequence length="499" mass="55448">MAKHPSTKVDARQAMHTPNNPSHQTKKRPPVLRYRKKIMDPTPEPQQNRDNQLEDLDDTASSTHDNQSSHESSPVKVHPIPQPTSTVYVVNVQDFLFHPRHIVIEQHSTIRWRIPTNSTTVHSIAIDNVTKKKGTGRTLCRGTPTFEHTFDTLGSVRYSCSLYSFMAGTVTVVASMTPEQISQNVVFLDYPSHQVKKSPSKAPSPTIFPFHKQLVMWREKQPKSQVSMEDEDTFAHQSRQRIKKAAAVKVPSPSVSVDSSPHLSIAAVPIPSRPSRRSNALYVSPLSRSSSVASGHSHHVVHIQNFEFSALENVTVGDSVAWKVSTENPGMVEHALKMRVMDPSNTIVQTTTSPPLKPGDSWEFTLLQPCKLFVECVVYDLKSPTIVVEPSVPATERPNDNVILIGDVACPVARESLARGKTFATCEVNEPSPDSADSILHLLHMSTLKQQAMRSSYVVEHGRGIPGFDAAATYDLLKQRSHRAKQQPRVVYACSRHTV</sequence>
<dbReference type="GeneID" id="20085277"/>
<gene>
    <name evidence="2" type="ORF">H310_08227</name>
</gene>
<dbReference type="AlphaFoldDB" id="A0A024TZY0"/>
<organism evidence="2">
    <name type="scientific">Aphanomyces invadans</name>
    <dbReference type="NCBI Taxonomy" id="157072"/>
    <lineage>
        <taxon>Eukaryota</taxon>
        <taxon>Sar</taxon>
        <taxon>Stramenopiles</taxon>
        <taxon>Oomycota</taxon>
        <taxon>Saprolegniomycetes</taxon>
        <taxon>Saprolegniales</taxon>
        <taxon>Verrucalvaceae</taxon>
        <taxon>Aphanomyces</taxon>
    </lineage>
</organism>
<dbReference type="VEuPathDB" id="FungiDB:H310_08227"/>
<evidence type="ECO:0000313" key="2">
    <source>
        <dbReference type="EMBL" id="ETV99568.1"/>
    </source>
</evidence>
<feature type="region of interest" description="Disordered" evidence="1">
    <location>
        <begin position="1"/>
        <end position="81"/>
    </location>
</feature>
<name>A0A024TZY0_9STRA</name>
<protein>
    <submittedName>
        <fullName evidence="2">Uncharacterized protein</fullName>
    </submittedName>
</protein>
<proteinExistence type="predicted"/>
<dbReference type="InterPro" id="IPR008972">
    <property type="entry name" value="Cupredoxin"/>
</dbReference>
<dbReference type="SUPFAM" id="SSF49503">
    <property type="entry name" value="Cupredoxins"/>
    <property type="match status" value="1"/>
</dbReference>
<dbReference type="OrthoDB" id="71424at2759"/>
<feature type="compositionally biased region" description="Polar residues" evidence="1">
    <location>
        <begin position="59"/>
        <end position="72"/>
    </location>
</feature>
<dbReference type="EMBL" id="KI913967">
    <property type="protein sequence ID" value="ETV99568.1"/>
    <property type="molecule type" value="Genomic_DNA"/>
</dbReference>
<dbReference type="Gene3D" id="2.60.40.420">
    <property type="entry name" value="Cupredoxins - blue copper proteins"/>
    <property type="match status" value="1"/>
</dbReference>
<accession>A0A024TZY0</accession>
<feature type="compositionally biased region" description="Basic residues" evidence="1">
    <location>
        <begin position="24"/>
        <end position="36"/>
    </location>
</feature>
<evidence type="ECO:0000256" key="1">
    <source>
        <dbReference type="SAM" id="MobiDB-lite"/>
    </source>
</evidence>